<evidence type="ECO:0000256" key="1">
    <source>
        <dbReference type="ARBA" id="ARBA00004477"/>
    </source>
</evidence>
<feature type="transmembrane region" description="Helical" evidence="8">
    <location>
        <begin position="50"/>
        <end position="70"/>
    </location>
</feature>
<feature type="transmembrane region" description="Helical" evidence="8">
    <location>
        <begin position="21"/>
        <end position="44"/>
    </location>
</feature>
<evidence type="ECO:0000256" key="6">
    <source>
        <dbReference type="ARBA" id="ARBA00022989"/>
    </source>
</evidence>
<dbReference type="EMBL" id="NCKU01000509">
    <property type="protein sequence ID" value="RWS15240.1"/>
    <property type="molecule type" value="Genomic_DNA"/>
</dbReference>
<reference evidence="11 12" key="1">
    <citation type="journal article" date="2018" name="Gigascience">
        <title>Genomes of trombidid mites reveal novel predicted allergens and laterally-transferred genes associated with secondary metabolism.</title>
        <authorList>
            <person name="Dong X."/>
            <person name="Chaisiri K."/>
            <person name="Xia D."/>
            <person name="Armstrong S.D."/>
            <person name="Fang Y."/>
            <person name="Donnelly M.J."/>
            <person name="Kadowaki T."/>
            <person name="McGarry J.W."/>
            <person name="Darby A.C."/>
            <person name="Makepeace B.L."/>
        </authorList>
    </citation>
    <scope>NUCLEOTIDE SEQUENCE [LARGE SCALE GENOMIC DNA]</scope>
    <source>
        <strain evidence="11">UoL-WK</strain>
    </source>
</reference>
<keyword evidence="4 8" id="KW-0812">Transmembrane</keyword>
<keyword evidence="5" id="KW-0256">Endoplasmic reticulum</keyword>
<keyword evidence="7 8" id="KW-0472">Membrane</keyword>
<evidence type="ECO:0000256" key="3">
    <source>
        <dbReference type="ARBA" id="ARBA00015033"/>
    </source>
</evidence>
<dbReference type="PANTHER" id="PTHR13505">
    <property type="entry name" value="TRANSMEMBRANE PROTEIN 208"/>
    <property type="match status" value="1"/>
</dbReference>
<dbReference type="EMBL" id="NCKU01000870">
    <property type="protein sequence ID" value="RWS13840.1"/>
    <property type="molecule type" value="Genomic_DNA"/>
</dbReference>
<keyword evidence="12" id="KW-1185">Reference proteome</keyword>
<comment type="caution">
    <text evidence="11">The sequence shown here is derived from an EMBL/GenBank/DDBJ whole genome shotgun (WGS) entry which is preliminary data.</text>
</comment>
<reference evidence="11" key="2">
    <citation type="submission" date="2018-11" db="EMBL/GenBank/DDBJ databases">
        <title>Trombidioid mite genomics.</title>
        <authorList>
            <person name="Dong X."/>
        </authorList>
    </citation>
    <scope>NUCLEOTIDE SEQUENCE</scope>
    <source>
        <strain evidence="11">UoL-WK</strain>
    </source>
</reference>
<dbReference type="Pfam" id="PF05620">
    <property type="entry name" value="TMEM208_SND2"/>
    <property type="match status" value="1"/>
</dbReference>
<evidence type="ECO:0000313" key="11">
    <source>
        <dbReference type="EMBL" id="RWS15240.1"/>
    </source>
</evidence>
<gene>
    <name evidence="11" type="ORF">B4U79_00590</name>
    <name evidence="9" type="ORF">B4U79_03008</name>
    <name evidence="10" type="ORF">B4U79_07914</name>
</gene>
<name>A0A3S3SH86_9ACAR</name>
<dbReference type="Proteomes" id="UP000285301">
    <property type="component" value="Unassembled WGS sequence"/>
</dbReference>
<evidence type="ECO:0000256" key="4">
    <source>
        <dbReference type="ARBA" id="ARBA00022692"/>
    </source>
</evidence>
<comment type="subcellular location">
    <subcellularLocation>
        <location evidence="1">Endoplasmic reticulum membrane</location>
        <topology evidence="1">Multi-pass membrane protein</topology>
    </subcellularLocation>
</comment>
<dbReference type="GO" id="GO:0005773">
    <property type="term" value="C:vacuole"/>
    <property type="evidence" value="ECO:0007669"/>
    <property type="project" value="GOC"/>
</dbReference>
<evidence type="ECO:0000256" key="7">
    <source>
        <dbReference type="ARBA" id="ARBA00023136"/>
    </source>
</evidence>
<evidence type="ECO:0000256" key="5">
    <source>
        <dbReference type="ARBA" id="ARBA00022824"/>
    </source>
</evidence>
<evidence type="ECO:0000256" key="8">
    <source>
        <dbReference type="SAM" id="Phobius"/>
    </source>
</evidence>
<protein>
    <recommendedName>
        <fullName evidence="3">Transmembrane protein 208</fullName>
    </recommendedName>
</protein>
<keyword evidence="6 8" id="KW-1133">Transmembrane helix</keyword>
<evidence type="ECO:0000313" key="12">
    <source>
        <dbReference type="Proteomes" id="UP000285301"/>
    </source>
</evidence>
<proteinExistence type="inferred from homology"/>
<dbReference type="GO" id="GO:0005789">
    <property type="term" value="C:endoplasmic reticulum membrane"/>
    <property type="evidence" value="ECO:0007669"/>
    <property type="project" value="UniProtKB-SubCell"/>
</dbReference>
<dbReference type="EMBL" id="NCKU01000871">
    <property type="protein sequence ID" value="RWS13831.1"/>
    <property type="molecule type" value="Genomic_DNA"/>
</dbReference>
<organism evidence="11 12">
    <name type="scientific">Dinothrombium tinctorium</name>
    <dbReference type="NCBI Taxonomy" id="1965070"/>
    <lineage>
        <taxon>Eukaryota</taxon>
        <taxon>Metazoa</taxon>
        <taxon>Ecdysozoa</taxon>
        <taxon>Arthropoda</taxon>
        <taxon>Chelicerata</taxon>
        <taxon>Arachnida</taxon>
        <taxon>Acari</taxon>
        <taxon>Acariformes</taxon>
        <taxon>Trombidiformes</taxon>
        <taxon>Prostigmata</taxon>
        <taxon>Anystina</taxon>
        <taxon>Parasitengona</taxon>
        <taxon>Trombidioidea</taxon>
        <taxon>Trombidiidae</taxon>
        <taxon>Dinothrombium</taxon>
    </lineage>
</organism>
<dbReference type="InterPro" id="IPR008506">
    <property type="entry name" value="SND2/TMEM208"/>
</dbReference>
<evidence type="ECO:0000256" key="2">
    <source>
        <dbReference type="ARBA" id="ARBA00009950"/>
    </source>
</evidence>
<dbReference type="OrthoDB" id="10012212at2759"/>
<evidence type="ECO:0000313" key="9">
    <source>
        <dbReference type="EMBL" id="RWS13831.1"/>
    </source>
</evidence>
<accession>A0A3S3SH86</accession>
<dbReference type="AlphaFoldDB" id="A0A3S3SH86"/>
<comment type="similarity">
    <text evidence="2">Belongs to the TMEM208 family.</text>
</comment>
<sequence length="170" mass="19439">MAKGKQATKGQKQILEENNETIKFYMIMSFAASGLHFLVNYILFWEKYSFLSMLATVFSILVYASALSVMKFMAKPVYSDSGSLIDGGIDLNMEGGFAEHLKDLIILTTICECLSLISNYFWILWSLAPGRAAYLLFVNVISPWIFQSPPEVEVDEKKQKKLERKRMKRI</sequence>
<dbReference type="STRING" id="1965070.A0A3S3SH86"/>
<dbReference type="GO" id="GO:0006624">
    <property type="term" value="P:vacuolar protein processing"/>
    <property type="evidence" value="ECO:0007669"/>
    <property type="project" value="TreeGrafter"/>
</dbReference>
<dbReference type="PANTHER" id="PTHR13505:SF7">
    <property type="entry name" value="TRANSMEMBRANE PROTEIN 208"/>
    <property type="match status" value="1"/>
</dbReference>
<evidence type="ECO:0000313" key="10">
    <source>
        <dbReference type="EMBL" id="RWS13840.1"/>
    </source>
</evidence>